<reference evidence="2 3" key="1">
    <citation type="submission" date="2021-06" db="EMBL/GenBank/DDBJ databases">
        <title>A haploid diamondback moth (Plutella xylostella L.) genome assembly resolves 31 chromosomes and identifies a diamide resistance mutation.</title>
        <authorList>
            <person name="Ward C.M."/>
            <person name="Perry K.D."/>
            <person name="Baker G."/>
            <person name="Powis K."/>
            <person name="Heckel D.G."/>
            <person name="Baxter S.W."/>
        </authorList>
    </citation>
    <scope>NUCLEOTIDE SEQUENCE [LARGE SCALE GENOMIC DNA]</scope>
    <source>
        <strain evidence="2 3">LV</strain>
        <tissue evidence="2">Single pupa</tissue>
    </source>
</reference>
<dbReference type="Proteomes" id="UP000823941">
    <property type="component" value="Chromosome 26"/>
</dbReference>
<evidence type="ECO:0000313" key="3">
    <source>
        <dbReference type="Proteomes" id="UP000823941"/>
    </source>
</evidence>
<keyword evidence="3" id="KW-1185">Reference proteome</keyword>
<comment type="caution">
    <text evidence="2">The sequence shown here is derived from an EMBL/GenBank/DDBJ whole genome shotgun (WGS) entry which is preliminary data.</text>
</comment>
<evidence type="ECO:0000313" key="2">
    <source>
        <dbReference type="EMBL" id="KAG7297510.1"/>
    </source>
</evidence>
<organism evidence="2 3">
    <name type="scientific">Plutella xylostella</name>
    <name type="common">Diamondback moth</name>
    <name type="synonym">Plutella maculipennis</name>
    <dbReference type="NCBI Taxonomy" id="51655"/>
    <lineage>
        <taxon>Eukaryota</taxon>
        <taxon>Metazoa</taxon>
        <taxon>Ecdysozoa</taxon>
        <taxon>Arthropoda</taxon>
        <taxon>Hexapoda</taxon>
        <taxon>Insecta</taxon>
        <taxon>Pterygota</taxon>
        <taxon>Neoptera</taxon>
        <taxon>Endopterygota</taxon>
        <taxon>Lepidoptera</taxon>
        <taxon>Glossata</taxon>
        <taxon>Ditrysia</taxon>
        <taxon>Yponomeutoidea</taxon>
        <taxon>Plutellidae</taxon>
        <taxon>Plutella</taxon>
    </lineage>
</organism>
<proteinExistence type="predicted"/>
<gene>
    <name evidence="2" type="ORF">JYU34_019523</name>
</gene>
<protein>
    <submittedName>
        <fullName evidence="2">Uncharacterized protein</fullName>
    </submittedName>
</protein>
<sequence>MSIGNPGGAPTAEMPPLITTPNKHRSDGADLLRCQLVCLPPCVPECQPLVI</sequence>
<evidence type="ECO:0000256" key="1">
    <source>
        <dbReference type="SAM" id="MobiDB-lite"/>
    </source>
</evidence>
<feature type="region of interest" description="Disordered" evidence="1">
    <location>
        <begin position="1"/>
        <end position="24"/>
    </location>
</feature>
<dbReference type="EMBL" id="JAHIBW010000026">
    <property type="protein sequence ID" value="KAG7297510.1"/>
    <property type="molecule type" value="Genomic_DNA"/>
</dbReference>
<accession>A0ABQ7PYE6</accession>
<name>A0ABQ7PYE6_PLUXY</name>